<evidence type="ECO:0000313" key="5">
    <source>
        <dbReference type="Proteomes" id="UP000235672"/>
    </source>
</evidence>
<dbReference type="InterPro" id="IPR028939">
    <property type="entry name" value="P5C_Rdtase_cat_N"/>
</dbReference>
<dbReference type="GO" id="GO:0000785">
    <property type="term" value="C:chromatin"/>
    <property type="evidence" value="ECO:0007669"/>
    <property type="project" value="TreeGrafter"/>
</dbReference>
<dbReference type="Gene3D" id="1.10.1040.10">
    <property type="entry name" value="N-(1-d-carboxylethyl)-l-norvaline Dehydrogenase, domain 2"/>
    <property type="match status" value="1"/>
</dbReference>
<evidence type="ECO:0000259" key="2">
    <source>
        <dbReference type="Pfam" id="PF03807"/>
    </source>
</evidence>
<dbReference type="InterPro" id="IPR051265">
    <property type="entry name" value="HIBADH-related_NP60_sf"/>
</dbReference>
<accession>A0A2J6QF60</accession>
<dbReference type="InterPro" id="IPR013328">
    <property type="entry name" value="6PGD_dom2"/>
</dbReference>
<dbReference type="PANTHER" id="PTHR43580">
    <property type="entry name" value="OXIDOREDUCTASE GLYR1-RELATED"/>
    <property type="match status" value="1"/>
</dbReference>
<dbReference type="OrthoDB" id="9988102at2759"/>
<evidence type="ECO:0000256" key="1">
    <source>
        <dbReference type="ARBA" id="ARBA00007598"/>
    </source>
</evidence>
<dbReference type="InterPro" id="IPR015814">
    <property type="entry name" value="Pgluconate_DH_NAD-bd_C"/>
</dbReference>
<dbReference type="InterPro" id="IPR008927">
    <property type="entry name" value="6-PGluconate_DH-like_C_sf"/>
</dbReference>
<dbReference type="Gene3D" id="3.40.50.720">
    <property type="entry name" value="NAD(P)-binding Rossmann-like Domain"/>
    <property type="match status" value="1"/>
</dbReference>
<dbReference type="SUPFAM" id="SSF51735">
    <property type="entry name" value="NAD(P)-binding Rossmann-fold domains"/>
    <property type="match status" value="1"/>
</dbReference>
<dbReference type="SUPFAM" id="SSF48179">
    <property type="entry name" value="6-phosphogluconate dehydrogenase C-terminal domain-like"/>
    <property type="match status" value="1"/>
</dbReference>
<dbReference type="Pfam" id="PF03807">
    <property type="entry name" value="F420_oxidored"/>
    <property type="match status" value="1"/>
</dbReference>
<dbReference type="PANTHER" id="PTHR43580:SF2">
    <property type="entry name" value="CYTOKINE-LIKE NUCLEAR FACTOR N-PAC"/>
    <property type="match status" value="1"/>
</dbReference>
<dbReference type="Proteomes" id="UP000235672">
    <property type="component" value="Unassembled WGS sequence"/>
</dbReference>
<dbReference type="InterPro" id="IPR036291">
    <property type="entry name" value="NAD(P)-bd_dom_sf"/>
</dbReference>
<name>A0A2J6QF60_9HELO</name>
<dbReference type="GO" id="GO:0003677">
    <property type="term" value="F:DNA binding"/>
    <property type="evidence" value="ECO:0007669"/>
    <property type="project" value="TreeGrafter"/>
</dbReference>
<organism evidence="4 5">
    <name type="scientific">Hyaloscypha hepaticicola</name>
    <dbReference type="NCBI Taxonomy" id="2082293"/>
    <lineage>
        <taxon>Eukaryota</taxon>
        <taxon>Fungi</taxon>
        <taxon>Dikarya</taxon>
        <taxon>Ascomycota</taxon>
        <taxon>Pezizomycotina</taxon>
        <taxon>Leotiomycetes</taxon>
        <taxon>Helotiales</taxon>
        <taxon>Hyaloscyphaceae</taxon>
        <taxon>Hyaloscypha</taxon>
    </lineage>
</organism>
<sequence>MAPLATVGILSIGDMGMGIAKLLIAKNYRVVTNVEGRSQDTQTRVQRASIEALPTDSSLVSASDYILSIVPPRDALATAKRITTAFKTLSTPKANPLYYLDLNAISPRTARSIGTLFSTQTPKIKFLDGGIIGGPPSLKDSSWSLPSIPMSGPHLLISAPISGAHLQETLNIKHISPEIGPASGLKCCFASTTKGFTALCIQSFTTAHSLGILPNLLEEMGARLPNQLKSAKGGLTSMPPKAYRWVNEMEEIAMCHSDEGGFEGEGKGIFDGVAAVYRSVADDTVLGEEKTERRKRGLTVEDVAECMGEGLRNKRMKVE</sequence>
<dbReference type="GO" id="GO:0140673">
    <property type="term" value="P:transcription elongation-coupled chromatin remodeling"/>
    <property type="evidence" value="ECO:0007669"/>
    <property type="project" value="TreeGrafter"/>
</dbReference>
<proteinExistence type="inferred from homology"/>
<reference evidence="4 5" key="1">
    <citation type="submission" date="2016-05" db="EMBL/GenBank/DDBJ databases">
        <title>A degradative enzymes factory behind the ericoid mycorrhizal symbiosis.</title>
        <authorList>
            <consortium name="DOE Joint Genome Institute"/>
            <person name="Martino E."/>
            <person name="Morin E."/>
            <person name="Grelet G."/>
            <person name="Kuo A."/>
            <person name="Kohler A."/>
            <person name="Daghino S."/>
            <person name="Barry K."/>
            <person name="Choi C."/>
            <person name="Cichocki N."/>
            <person name="Clum A."/>
            <person name="Copeland A."/>
            <person name="Hainaut M."/>
            <person name="Haridas S."/>
            <person name="Labutti K."/>
            <person name="Lindquist E."/>
            <person name="Lipzen A."/>
            <person name="Khouja H.-R."/>
            <person name="Murat C."/>
            <person name="Ohm R."/>
            <person name="Olson A."/>
            <person name="Spatafora J."/>
            <person name="Veneault-Fourrey C."/>
            <person name="Henrissat B."/>
            <person name="Grigoriev I."/>
            <person name="Martin F."/>
            <person name="Perotto S."/>
        </authorList>
    </citation>
    <scope>NUCLEOTIDE SEQUENCE [LARGE SCALE GENOMIC DNA]</scope>
    <source>
        <strain evidence="4 5">UAMH 7357</strain>
    </source>
</reference>
<keyword evidence="5" id="KW-1185">Reference proteome</keyword>
<dbReference type="AlphaFoldDB" id="A0A2J6QF60"/>
<gene>
    <name evidence="4" type="ORF">NA56DRAFT_677344</name>
</gene>
<comment type="similarity">
    <text evidence="1">Belongs to the HIBADH-related family. NP60 subfamily.</text>
</comment>
<evidence type="ECO:0000259" key="3">
    <source>
        <dbReference type="Pfam" id="PF09130"/>
    </source>
</evidence>
<dbReference type="STRING" id="1745343.A0A2J6QF60"/>
<dbReference type="GO" id="GO:0031491">
    <property type="term" value="F:nucleosome binding"/>
    <property type="evidence" value="ECO:0007669"/>
    <property type="project" value="TreeGrafter"/>
</dbReference>
<feature type="domain" description="Pyrroline-5-carboxylate reductase catalytic N-terminal" evidence="2">
    <location>
        <begin position="6"/>
        <end position="83"/>
    </location>
</feature>
<feature type="domain" description="Phosphogluconate dehydrogenase NAD-binding putative C-terminal" evidence="3">
    <location>
        <begin position="207"/>
        <end position="280"/>
    </location>
</feature>
<dbReference type="EMBL" id="KZ613471">
    <property type="protein sequence ID" value="PMD24911.1"/>
    <property type="molecule type" value="Genomic_DNA"/>
</dbReference>
<dbReference type="Pfam" id="PF09130">
    <property type="entry name" value="DUF1932"/>
    <property type="match status" value="1"/>
</dbReference>
<evidence type="ECO:0000313" key="4">
    <source>
        <dbReference type="EMBL" id="PMD24911.1"/>
    </source>
</evidence>
<protein>
    <submittedName>
        <fullName evidence="4">6-phosphogluconate dehydrogenase C-terminal domain-like protein</fullName>
    </submittedName>
</protein>